<dbReference type="EMBL" id="CAUM01000069">
    <property type="protein sequence ID" value="CCV05612.1"/>
    <property type="molecule type" value="Genomic_DNA"/>
</dbReference>
<gene>
    <name evidence="1" type="ORF">MESS2_1600004</name>
</gene>
<dbReference type="STRING" id="1297569.MESS2_1600004"/>
<name>M5EMP0_9HYPH</name>
<organism evidence="1 2">
    <name type="scientific">Mesorhizobium metallidurans STM 2683</name>
    <dbReference type="NCBI Taxonomy" id="1297569"/>
    <lineage>
        <taxon>Bacteria</taxon>
        <taxon>Pseudomonadati</taxon>
        <taxon>Pseudomonadota</taxon>
        <taxon>Alphaproteobacteria</taxon>
        <taxon>Hyphomicrobiales</taxon>
        <taxon>Phyllobacteriaceae</taxon>
        <taxon>Mesorhizobium</taxon>
    </lineage>
</organism>
<keyword evidence="2" id="KW-1185">Reference proteome</keyword>
<evidence type="ECO:0000313" key="1">
    <source>
        <dbReference type="EMBL" id="CCV05612.1"/>
    </source>
</evidence>
<comment type="caution">
    <text evidence="1">The sequence shown here is derived from an EMBL/GenBank/DDBJ whole genome shotgun (WGS) entry which is preliminary data.</text>
</comment>
<dbReference type="RefSeq" id="WP_008874560.1">
    <property type="nucleotide sequence ID" value="NZ_CAUM01000069.1"/>
</dbReference>
<dbReference type="AlphaFoldDB" id="M5EMP0"/>
<protein>
    <submittedName>
        <fullName evidence="1">Uncharacterized protein</fullName>
    </submittedName>
</protein>
<accession>M5EMP0</accession>
<proteinExistence type="predicted"/>
<sequence length="125" mass="13570">MFELAVPVLATATGWLRRVYVSAPEIGFVRILALPPSIVNFSYWDRSLYSRRGGQADGQLSVEFMNGKKVVRSLSVAAQSHVHAVVKIIPKPMMPGKASGKPGIRVRPAAGGKTSVFHVIEQAEK</sequence>
<dbReference type="Proteomes" id="UP000012062">
    <property type="component" value="Unassembled WGS sequence"/>
</dbReference>
<evidence type="ECO:0000313" key="2">
    <source>
        <dbReference type="Proteomes" id="UP000012062"/>
    </source>
</evidence>
<reference evidence="1 2" key="1">
    <citation type="submission" date="2013-02" db="EMBL/GenBank/DDBJ databases">
        <authorList>
            <person name="Genoscope - CEA"/>
        </authorList>
    </citation>
    <scope>NUCLEOTIDE SEQUENCE [LARGE SCALE GENOMIC DNA]</scope>
    <source>
        <strain evidence="1 2">STM 2683</strain>
    </source>
</reference>
<dbReference type="OrthoDB" id="8105925at2"/>